<dbReference type="InterPro" id="IPR022409">
    <property type="entry name" value="PKD/Chitinase_dom"/>
</dbReference>
<keyword evidence="11" id="KW-0862">Zinc</keyword>
<dbReference type="AlphaFoldDB" id="A0A5S3Z8D9"/>
<comment type="cofactor">
    <cofactor evidence="3">
        <name>Zn(2+)</name>
        <dbReference type="ChEBI" id="CHEBI:29105"/>
    </cofactor>
</comment>
<keyword evidence="13" id="KW-0843">Virulence</keyword>
<dbReference type="GO" id="GO:0008270">
    <property type="term" value="F:zinc ion binding"/>
    <property type="evidence" value="ECO:0007669"/>
    <property type="project" value="InterPro"/>
</dbReference>
<evidence type="ECO:0000256" key="16">
    <source>
        <dbReference type="PIRSR" id="PIRSR602169-1"/>
    </source>
</evidence>
<dbReference type="InterPro" id="IPR035986">
    <property type="entry name" value="PKD_dom_sf"/>
</dbReference>
<evidence type="ECO:0000256" key="3">
    <source>
        <dbReference type="ARBA" id="ARBA00001947"/>
    </source>
</evidence>
<evidence type="ECO:0000256" key="9">
    <source>
        <dbReference type="ARBA" id="ARBA00022729"/>
    </source>
</evidence>
<dbReference type="GO" id="GO:0006508">
    <property type="term" value="P:proteolysis"/>
    <property type="evidence" value="ECO:0007669"/>
    <property type="project" value="UniProtKB-KW"/>
</dbReference>
<feature type="active site" evidence="16">
    <location>
        <position position="490"/>
    </location>
</feature>
<dbReference type="Proteomes" id="UP000305874">
    <property type="component" value="Unassembled WGS sequence"/>
</dbReference>
<reference evidence="20" key="2">
    <citation type="submission" date="2019-06" db="EMBL/GenBank/DDBJ databases">
        <title>Co-occurence of chitin degradation, pigmentation and bioactivity in marine Pseudoalteromonas.</title>
        <authorList>
            <person name="Sonnenschein E.C."/>
            <person name="Bech P.K."/>
        </authorList>
    </citation>
    <scope>NUCLEOTIDE SEQUENCE [LARGE SCALE GENOMIC DNA]</scope>
    <source>
        <strain evidence="20">S2897</strain>
    </source>
</reference>
<dbReference type="Pfam" id="PF04151">
    <property type="entry name" value="PPC"/>
    <property type="match status" value="1"/>
</dbReference>
<evidence type="ECO:0000256" key="5">
    <source>
        <dbReference type="ARBA" id="ARBA00012653"/>
    </source>
</evidence>
<dbReference type="Gene3D" id="1.10.390.20">
    <property type="match status" value="1"/>
</dbReference>
<evidence type="ECO:0000256" key="15">
    <source>
        <dbReference type="ARBA" id="ARBA00023145"/>
    </source>
</evidence>
<evidence type="ECO:0000256" key="7">
    <source>
        <dbReference type="ARBA" id="ARBA00022670"/>
    </source>
</evidence>
<evidence type="ECO:0000256" key="1">
    <source>
        <dbReference type="ARBA" id="ARBA00000424"/>
    </source>
</evidence>
<keyword evidence="12" id="KW-0106">Calcium</keyword>
<evidence type="ECO:0000259" key="18">
    <source>
        <dbReference type="PROSITE" id="PS50093"/>
    </source>
</evidence>
<dbReference type="RefSeq" id="WP_138547358.1">
    <property type="nucleotide sequence ID" value="NZ_PNCG01000002.1"/>
</dbReference>
<dbReference type="PRINTS" id="PR00931">
    <property type="entry name" value="MICOLLPTASE"/>
</dbReference>
<feature type="signal peptide" evidence="17">
    <location>
        <begin position="1"/>
        <end position="23"/>
    </location>
</feature>
<evidence type="ECO:0000256" key="2">
    <source>
        <dbReference type="ARBA" id="ARBA00001913"/>
    </source>
</evidence>
<dbReference type="SMART" id="SM00089">
    <property type="entry name" value="PKD"/>
    <property type="match status" value="1"/>
</dbReference>
<evidence type="ECO:0000256" key="8">
    <source>
        <dbReference type="ARBA" id="ARBA00022723"/>
    </source>
</evidence>
<keyword evidence="10" id="KW-0378">Hydrolase</keyword>
<evidence type="ECO:0000256" key="11">
    <source>
        <dbReference type="ARBA" id="ARBA00022833"/>
    </source>
</evidence>
<dbReference type="SUPFAM" id="SSF49299">
    <property type="entry name" value="PKD domain"/>
    <property type="match status" value="1"/>
</dbReference>
<dbReference type="PROSITE" id="PS51257">
    <property type="entry name" value="PROKAR_LIPOPROTEIN"/>
    <property type="match status" value="1"/>
</dbReference>
<dbReference type="PROSITE" id="PS50093">
    <property type="entry name" value="PKD"/>
    <property type="match status" value="1"/>
</dbReference>
<accession>A0A5S3Z8D9</accession>
<dbReference type="Pfam" id="PF01752">
    <property type="entry name" value="Peptidase_M9"/>
    <property type="match status" value="1"/>
</dbReference>
<keyword evidence="14" id="KW-0482">Metalloprotease</keyword>
<dbReference type="CDD" id="cd00146">
    <property type="entry name" value="PKD"/>
    <property type="match status" value="1"/>
</dbReference>
<keyword evidence="8" id="KW-0479">Metal-binding</keyword>
<dbReference type="PANTHER" id="PTHR13062">
    <property type="entry name" value="COLLAGENASE"/>
    <property type="match status" value="1"/>
</dbReference>
<evidence type="ECO:0000256" key="6">
    <source>
        <dbReference type="ARBA" id="ARBA00022525"/>
    </source>
</evidence>
<dbReference type="EC" id="3.4.24.3" evidence="5"/>
<dbReference type="InterPro" id="IPR002169">
    <property type="entry name" value="Peptidase_M9A/M9B"/>
</dbReference>
<dbReference type="Pfam" id="PF18911">
    <property type="entry name" value="PKD_4"/>
    <property type="match status" value="1"/>
</dbReference>
<dbReference type="InterPro" id="IPR007280">
    <property type="entry name" value="Peptidase_C_arc/bac"/>
</dbReference>
<dbReference type="EMBL" id="PNCG01000002">
    <property type="protein sequence ID" value="TMP88478.1"/>
    <property type="molecule type" value="Genomic_DNA"/>
</dbReference>
<evidence type="ECO:0000313" key="19">
    <source>
        <dbReference type="EMBL" id="TMP88478.1"/>
    </source>
</evidence>
<comment type="caution">
    <text evidence="19">The sequence shown here is derived from an EMBL/GenBank/DDBJ whole genome shotgun (WGS) entry which is preliminary data.</text>
</comment>
<evidence type="ECO:0000256" key="12">
    <source>
        <dbReference type="ARBA" id="ARBA00022837"/>
    </source>
</evidence>
<evidence type="ECO:0000313" key="20">
    <source>
        <dbReference type="Proteomes" id="UP000305874"/>
    </source>
</evidence>
<dbReference type="GO" id="GO:0005576">
    <property type="term" value="C:extracellular region"/>
    <property type="evidence" value="ECO:0007669"/>
    <property type="project" value="UniProtKB-SubCell"/>
</dbReference>
<dbReference type="InterPro" id="IPR013661">
    <property type="entry name" value="Peptidase_M9_N_dom"/>
</dbReference>
<gene>
    <name evidence="19" type="ORF">CWC05_03340</name>
</gene>
<comment type="catalytic activity">
    <reaction evidence="1">
        <text>Digestion of native collagen in the triple helical region at Xaa-|-Gly bonds. With synthetic peptides, a preference is shown for Gly at P3 and P1', Pro and Ala at P2 and P2', and hydroxyproline, Ala or Arg at P3'.</text>
        <dbReference type="EC" id="3.4.24.3"/>
    </reaction>
</comment>
<evidence type="ECO:0000256" key="10">
    <source>
        <dbReference type="ARBA" id="ARBA00022801"/>
    </source>
</evidence>
<dbReference type="Pfam" id="PF08453">
    <property type="entry name" value="Peptidase_M9_N"/>
    <property type="match status" value="1"/>
</dbReference>
<comment type="cofactor">
    <cofactor evidence="2">
        <name>Ca(2+)</name>
        <dbReference type="ChEBI" id="CHEBI:29108"/>
    </cofactor>
</comment>
<name>A0A5S3Z8D9_9GAMM</name>
<keyword evidence="15" id="KW-0865">Zymogen</keyword>
<proteinExistence type="predicted"/>
<dbReference type="STRING" id="151081.TW72_08765"/>
<feature type="domain" description="PKD" evidence="18">
    <location>
        <begin position="624"/>
        <end position="712"/>
    </location>
</feature>
<evidence type="ECO:0000256" key="14">
    <source>
        <dbReference type="ARBA" id="ARBA00023049"/>
    </source>
</evidence>
<evidence type="ECO:0000256" key="17">
    <source>
        <dbReference type="SAM" id="SignalP"/>
    </source>
</evidence>
<evidence type="ECO:0000256" key="13">
    <source>
        <dbReference type="ARBA" id="ARBA00023026"/>
    </source>
</evidence>
<dbReference type="GO" id="GO:0004222">
    <property type="term" value="F:metalloendopeptidase activity"/>
    <property type="evidence" value="ECO:0007669"/>
    <property type="project" value="UniProtKB-EC"/>
</dbReference>
<keyword evidence="9 17" id="KW-0732">Signal</keyword>
<dbReference type="Gene3D" id="2.60.40.10">
    <property type="entry name" value="Immunoglobulins"/>
    <property type="match status" value="1"/>
</dbReference>
<evidence type="ECO:0000256" key="4">
    <source>
        <dbReference type="ARBA" id="ARBA00004613"/>
    </source>
</evidence>
<dbReference type="Gene3D" id="3.40.30.160">
    <property type="entry name" value="Collagenase ColT, N-terminal domain"/>
    <property type="match status" value="1"/>
</dbReference>
<dbReference type="Gene3D" id="2.60.120.380">
    <property type="match status" value="2"/>
</dbReference>
<keyword evidence="7" id="KW-0645">Protease</keyword>
<keyword evidence="6" id="KW-0964">Secreted</keyword>
<protein>
    <recommendedName>
        <fullName evidence="5">microbial collagenase</fullName>
        <ecNumber evidence="5">3.4.24.3</ecNumber>
    </recommendedName>
</protein>
<dbReference type="InterPro" id="IPR000601">
    <property type="entry name" value="PKD_dom"/>
</dbReference>
<dbReference type="InterPro" id="IPR013783">
    <property type="entry name" value="Ig-like_fold"/>
</dbReference>
<organism evidence="19 20">
    <name type="scientific">Pseudoalteromonas ruthenica</name>
    <dbReference type="NCBI Taxonomy" id="151081"/>
    <lineage>
        <taxon>Bacteria</taxon>
        <taxon>Pseudomonadati</taxon>
        <taxon>Pseudomonadota</taxon>
        <taxon>Gammaproteobacteria</taxon>
        <taxon>Alteromonadales</taxon>
        <taxon>Pseudoalteromonadaceae</taxon>
        <taxon>Pseudoalteromonas</taxon>
    </lineage>
</organism>
<reference evidence="19 20" key="1">
    <citation type="submission" date="2017-12" db="EMBL/GenBank/DDBJ databases">
        <authorList>
            <person name="Paulsen S."/>
            <person name="Gram L.K."/>
        </authorList>
    </citation>
    <scope>NUCLEOTIDE SEQUENCE [LARGE SCALE GENOMIC DNA]</scope>
    <source>
        <strain evidence="19 20">S2897</strain>
    </source>
</reference>
<dbReference type="PANTHER" id="PTHR13062:SF9">
    <property type="entry name" value="MICROBIAL COLLAGENASE"/>
    <property type="match status" value="1"/>
</dbReference>
<sequence length="934" mass="101482">MRKSAITSALMVTLGCVAGHVSAHPGTSDGKRLFKPISAQHSLAVAHEADQQRQDIAPPTADRQKQLSSFHLVNELSHSSLMADASAQCALQQLADASSATIAELVTSQGVDCVNALFSASNEVAGQIVTDDKMLAVADRALVLASNYNGQGSADLEALFLFLRAGFYVEFYNDQVSLSPAATEATQQALDAFVANTHFYANSDAHGKTLSEVIITMDSAELQHRYLPQVKQWLSRWDQSYGNSWHMRSAVNGIFTILFRGQWNDEFMALAKTDTELARLLGEFTAQTWMIGSDSEYLITNAARELARLKMHSGEPIEDEADKQLSALFARYNMVGYGDALWLGAADIVDYYGACAQFEVCGFKEQVEQQVLGQIHQCSDTIRIRAQQLSASQQQAACEKMAYEEGVFHDKLATNNQPVADDLNSFLQVNVFNSSDDYKKYAGVIFGIDTNNGGMYLEGDPSNPDNQANFVAYEASYANADHYVWNLEHEYVHYLDGRFNLYGDFNAPTADIVWWSEGVAEYVSLLEDNSAAIETIKDGSTYQLGEVFATTYAGFDQDRIYRWGYLGVRFMFERHRSELANMLANTRQGNWQGYQSQMNSWAASYGNEFTTWTQALAGGENNTAPTARINALDIGVVNQSVAFNGSASSDNEGAIASYIWDFGDGTSGRGAIAQHSYNQPGSYTVTLSVSDEQGLSHSVSHSITIEADSSGGITELSNGQSVSISGAQDSEQVFRITLPQGTSALDVTLSGGSGDADLYVREQQAPTTGEFDCRPYIGGNEEQCQLNLGSATSEVYIMVRGYNAFADVSLTASYQAPSHIDDMCAQQGPRTDGRLVAGETICLGAQAPMWFSIENVAAAQSVRIETAHGSGDLMLEYANQGWPNGSNVEARSDTSGNVECLSVSGQSNYWGYLKVSGNSAGASLKLSIDEGHCQ</sequence>
<comment type="subcellular location">
    <subcellularLocation>
        <location evidence="4">Secreted</location>
    </subcellularLocation>
</comment>
<feature type="chain" id="PRO_5024279409" description="microbial collagenase" evidence="17">
    <location>
        <begin position="24"/>
        <end position="934"/>
    </location>
</feature>